<protein>
    <submittedName>
        <fullName evidence="8">Probetacellulin</fullName>
    </submittedName>
</protein>
<dbReference type="PROSITE" id="PS01186">
    <property type="entry name" value="EGF_2"/>
    <property type="match status" value="1"/>
</dbReference>
<keyword evidence="4" id="KW-0812">Transmembrane</keyword>
<dbReference type="PROSITE" id="PS00022">
    <property type="entry name" value="EGF_1"/>
    <property type="match status" value="1"/>
</dbReference>
<feature type="disulfide bond" evidence="3">
    <location>
        <begin position="89"/>
        <end position="98"/>
    </location>
</feature>
<name>A0A6P3WA51_CLUHA</name>
<keyword evidence="4" id="KW-0472">Membrane</keyword>
<accession>A0A6P3WA51</accession>
<feature type="transmembrane region" description="Helical" evidence="4">
    <location>
        <begin position="113"/>
        <end position="137"/>
    </location>
</feature>
<evidence type="ECO:0000256" key="4">
    <source>
        <dbReference type="SAM" id="Phobius"/>
    </source>
</evidence>
<dbReference type="GO" id="GO:0008083">
    <property type="term" value="F:growth factor activity"/>
    <property type="evidence" value="ECO:0007669"/>
    <property type="project" value="TreeGrafter"/>
</dbReference>
<sequence>MERPYKLISVLITAIALCKYSQAEWNATKAPANKTVSCSPHDNSSNCAVTKETHQWNGHFSKCPEEYEHYCIHGKCRFVAEQNAPSCRCGSGYTGSRCEYIQFDWYIGERRQIIIACVIAGLVLLIILLVFICICTHRPNLCKRKKRRAENKKDEIEKLHTIISSEASASAPAPETVATNAV</sequence>
<dbReference type="PRINTS" id="PR00009">
    <property type="entry name" value="EGFTGF"/>
</dbReference>
<reference evidence="8" key="1">
    <citation type="submission" date="2025-08" db="UniProtKB">
        <authorList>
            <consortium name="RefSeq"/>
        </authorList>
    </citation>
    <scope>IDENTIFICATION</scope>
</reference>
<comment type="caution">
    <text evidence="3">Lacks conserved residue(s) required for the propagation of feature annotation.</text>
</comment>
<evidence type="ECO:0000259" key="6">
    <source>
        <dbReference type="PROSITE" id="PS50026"/>
    </source>
</evidence>
<evidence type="ECO:0000256" key="5">
    <source>
        <dbReference type="SAM" id="SignalP"/>
    </source>
</evidence>
<organism evidence="7 8">
    <name type="scientific">Clupea harengus</name>
    <name type="common">Atlantic herring</name>
    <dbReference type="NCBI Taxonomy" id="7950"/>
    <lineage>
        <taxon>Eukaryota</taxon>
        <taxon>Metazoa</taxon>
        <taxon>Chordata</taxon>
        <taxon>Craniata</taxon>
        <taxon>Vertebrata</taxon>
        <taxon>Euteleostomi</taxon>
        <taxon>Actinopterygii</taxon>
        <taxon>Neopterygii</taxon>
        <taxon>Teleostei</taxon>
        <taxon>Clupei</taxon>
        <taxon>Clupeiformes</taxon>
        <taxon>Clupeoidei</taxon>
        <taxon>Clupeidae</taxon>
        <taxon>Clupea</taxon>
    </lineage>
</organism>
<dbReference type="InterPro" id="IPR000742">
    <property type="entry name" value="EGF"/>
</dbReference>
<feature type="domain" description="EGF-like" evidence="6">
    <location>
        <begin position="59"/>
        <end position="99"/>
    </location>
</feature>
<evidence type="ECO:0000256" key="2">
    <source>
        <dbReference type="ARBA" id="ARBA00023157"/>
    </source>
</evidence>
<evidence type="ECO:0000313" key="7">
    <source>
        <dbReference type="Proteomes" id="UP000515152"/>
    </source>
</evidence>
<dbReference type="Proteomes" id="UP000515152">
    <property type="component" value="Chromosome 12"/>
</dbReference>
<evidence type="ECO:0000313" key="8">
    <source>
        <dbReference type="RefSeq" id="XP_012693433.1"/>
    </source>
</evidence>
<dbReference type="PANTHER" id="PTHR10740">
    <property type="entry name" value="TRANSFORMING GROWTH FACTOR ALPHA"/>
    <property type="match status" value="1"/>
</dbReference>
<dbReference type="SUPFAM" id="SSF57196">
    <property type="entry name" value="EGF/Laminin"/>
    <property type="match status" value="1"/>
</dbReference>
<dbReference type="Gene3D" id="2.10.25.10">
    <property type="entry name" value="Laminin"/>
    <property type="match status" value="1"/>
</dbReference>
<dbReference type="PROSITE" id="PS50026">
    <property type="entry name" value="EGF_3"/>
    <property type="match status" value="1"/>
</dbReference>
<dbReference type="GeneID" id="105909354"/>
<dbReference type="GO" id="GO:0005154">
    <property type="term" value="F:epidermal growth factor receptor binding"/>
    <property type="evidence" value="ECO:0007669"/>
    <property type="project" value="TreeGrafter"/>
</dbReference>
<keyword evidence="2 3" id="KW-1015">Disulfide bond</keyword>
<dbReference type="KEGG" id="char:105909354"/>
<dbReference type="OrthoDB" id="6233064at2759"/>
<keyword evidence="4" id="KW-1133">Transmembrane helix</keyword>
<feature type="chain" id="PRO_5027803674" evidence="5">
    <location>
        <begin position="24"/>
        <end position="182"/>
    </location>
</feature>
<dbReference type="GO" id="GO:0045840">
    <property type="term" value="P:positive regulation of mitotic nuclear division"/>
    <property type="evidence" value="ECO:0007669"/>
    <property type="project" value="TreeGrafter"/>
</dbReference>
<dbReference type="AlphaFoldDB" id="A0A6P3WA51"/>
<dbReference type="GO" id="GO:0008284">
    <property type="term" value="P:positive regulation of cell population proliferation"/>
    <property type="evidence" value="ECO:0007669"/>
    <property type="project" value="TreeGrafter"/>
</dbReference>
<proteinExistence type="predicted"/>
<dbReference type="GO" id="GO:0007173">
    <property type="term" value="P:epidermal growth factor receptor signaling pathway"/>
    <property type="evidence" value="ECO:0007669"/>
    <property type="project" value="TreeGrafter"/>
</dbReference>
<keyword evidence="5" id="KW-0732">Signal</keyword>
<keyword evidence="1 3" id="KW-0245">EGF-like domain</keyword>
<dbReference type="RefSeq" id="XP_012693433.1">
    <property type="nucleotide sequence ID" value="XM_012837979.3"/>
</dbReference>
<dbReference type="GO" id="GO:0005615">
    <property type="term" value="C:extracellular space"/>
    <property type="evidence" value="ECO:0007669"/>
    <property type="project" value="TreeGrafter"/>
</dbReference>
<evidence type="ECO:0000256" key="1">
    <source>
        <dbReference type="ARBA" id="ARBA00022536"/>
    </source>
</evidence>
<keyword evidence="7" id="KW-1185">Reference proteome</keyword>
<evidence type="ECO:0000256" key="3">
    <source>
        <dbReference type="PROSITE-ProRule" id="PRU00076"/>
    </source>
</evidence>
<dbReference type="CTD" id="685"/>
<dbReference type="PANTHER" id="PTHR10740:SF3">
    <property type="entry name" value="PROBETACELLULIN"/>
    <property type="match status" value="1"/>
</dbReference>
<gene>
    <name evidence="8" type="primary">btc</name>
</gene>
<feature type="signal peptide" evidence="5">
    <location>
        <begin position="1"/>
        <end position="23"/>
    </location>
</feature>